<dbReference type="Proteomes" id="UP000199226">
    <property type="component" value="Unassembled WGS sequence"/>
</dbReference>
<protein>
    <submittedName>
        <fullName evidence="2">Dehydrogenase, PQQ-dependent, s-GDH family</fullName>
    </submittedName>
</protein>
<dbReference type="Pfam" id="PF07995">
    <property type="entry name" value="GSDH"/>
    <property type="match status" value="1"/>
</dbReference>
<dbReference type="EMBL" id="FNHH01000016">
    <property type="protein sequence ID" value="SDM58444.1"/>
    <property type="molecule type" value="Genomic_DNA"/>
</dbReference>
<dbReference type="Gene3D" id="2.120.10.30">
    <property type="entry name" value="TolB, C-terminal domain"/>
    <property type="match status" value="1"/>
</dbReference>
<name>A0A1G9UFD4_9SPHI</name>
<dbReference type="RefSeq" id="WP_090705115.1">
    <property type="nucleotide sequence ID" value="NZ_FNHH01000016.1"/>
</dbReference>
<dbReference type="AlphaFoldDB" id="A0A1G9UFD4"/>
<organism evidence="2 3">
    <name type="scientific">Daejeonella rubra</name>
    <dbReference type="NCBI Taxonomy" id="990371"/>
    <lineage>
        <taxon>Bacteria</taxon>
        <taxon>Pseudomonadati</taxon>
        <taxon>Bacteroidota</taxon>
        <taxon>Sphingobacteriia</taxon>
        <taxon>Sphingobacteriales</taxon>
        <taxon>Sphingobacteriaceae</taxon>
        <taxon>Daejeonella</taxon>
    </lineage>
</organism>
<evidence type="ECO:0000313" key="2">
    <source>
        <dbReference type="EMBL" id="SDM58444.1"/>
    </source>
</evidence>
<accession>A0A1G9UFD4</accession>
<dbReference type="InterPro" id="IPR012938">
    <property type="entry name" value="Glc/Sorbosone_DH"/>
</dbReference>
<proteinExistence type="predicted"/>
<evidence type="ECO:0000313" key="3">
    <source>
        <dbReference type="Proteomes" id="UP000199226"/>
    </source>
</evidence>
<dbReference type="PANTHER" id="PTHR19328:SF13">
    <property type="entry name" value="HIPL1 PROTEIN"/>
    <property type="match status" value="1"/>
</dbReference>
<reference evidence="3" key="1">
    <citation type="submission" date="2016-10" db="EMBL/GenBank/DDBJ databases">
        <authorList>
            <person name="Varghese N."/>
            <person name="Submissions S."/>
        </authorList>
    </citation>
    <scope>NUCLEOTIDE SEQUENCE [LARGE SCALE GENOMIC DNA]</scope>
    <source>
        <strain evidence="3">DSM 24536</strain>
    </source>
</reference>
<dbReference type="InterPro" id="IPR011042">
    <property type="entry name" value="6-blade_b-propeller_TolB-like"/>
</dbReference>
<feature type="domain" description="Glucose/Sorbosone dehydrogenase" evidence="1">
    <location>
        <begin position="45"/>
        <end position="356"/>
    </location>
</feature>
<keyword evidence="3" id="KW-1185">Reference proteome</keyword>
<gene>
    <name evidence="2" type="ORF">SAMN05421813_11646</name>
</gene>
<dbReference type="PANTHER" id="PTHR19328">
    <property type="entry name" value="HEDGEHOG-INTERACTING PROTEIN"/>
    <property type="match status" value="1"/>
</dbReference>
<evidence type="ECO:0000259" key="1">
    <source>
        <dbReference type="Pfam" id="PF07995"/>
    </source>
</evidence>
<dbReference type="STRING" id="990371.SAMN05421813_11646"/>
<dbReference type="SUPFAM" id="SSF50952">
    <property type="entry name" value="Soluble quinoprotein glucose dehydrogenase"/>
    <property type="match status" value="1"/>
</dbReference>
<dbReference type="PROSITE" id="PS51257">
    <property type="entry name" value="PROKAR_LIPOPROTEIN"/>
    <property type="match status" value="1"/>
</dbReference>
<dbReference type="InterPro" id="IPR011041">
    <property type="entry name" value="Quinoprot_gluc/sorb_DH_b-prop"/>
</dbReference>
<sequence>MEKKIKILGILILILASGCKKSSKPPESSLPETAIDIQVLTQNLSLPWELVWGPDNMIWMTERGGKVSRVNPSNGSLNVLITVPDVKSIGEGGLLGMALHPDFSSNPFVFLAYNYDKAGTYTEKIVRYTYNGTTLINPMVILDNIPAANNHNGARLLISPDLKLFISTGDAANQATAQSLNSRSGKILRINLDGTIPSDNPINGNPLWSYGHRNPQGLVYVNGKLYSSEHGPDKDDEINVIVKNRNYGWPSVNGFCNESAEQSFCNANNVAEPLKSWTPTIAVSGMDFYNNDAISQLKNSLILATLKDQTLYQLKLNSAGDGIEETKELFRGTYGRLRDVCVGADGKIYVATSNGSNDKIIVLKGK</sequence>
<dbReference type="OrthoDB" id="9770043at2"/>